<organism evidence="1">
    <name type="scientific">marine sediment metagenome</name>
    <dbReference type="NCBI Taxonomy" id="412755"/>
    <lineage>
        <taxon>unclassified sequences</taxon>
        <taxon>metagenomes</taxon>
        <taxon>ecological metagenomes</taxon>
    </lineage>
</organism>
<dbReference type="EMBL" id="LAZR01003339">
    <property type="protein sequence ID" value="KKN19397.1"/>
    <property type="molecule type" value="Genomic_DNA"/>
</dbReference>
<evidence type="ECO:0000313" key="1">
    <source>
        <dbReference type="EMBL" id="KKN19397.1"/>
    </source>
</evidence>
<name>A0A0F9P4R7_9ZZZZ</name>
<comment type="caution">
    <text evidence="1">The sequence shown here is derived from an EMBL/GenBank/DDBJ whole genome shotgun (WGS) entry which is preliminary data.</text>
</comment>
<reference evidence="1" key="1">
    <citation type="journal article" date="2015" name="Nature">
        <title>Complex archaea that bridge the gap between prokaryotes and eukaryotes.</title>
        <authorList>
            <person name="Spang A."/>
            <person name="Saw J.H."/>
            <person name="Jorgensen S.L."/>
            <person name="Zaremba-Niedzwiedzka K."/>
            <person name="Martijn J."/>
            <person name="Lind A.E."/>
            <person name="van Eijk R."/>
            <person name="Schleper C."/>
            <person name="Guy L."/>
            <person name="Ettema T.J."/>
        </authorList>
    </citation>
    <scope>NUCLEOTIDE SEQUENCE</scope>
</reference>
<dbReference type="AlphaFoldDB" id="A0A0F9P4R7"/>
<protein>
    <submittedName>
        <fullName evidence="1">Uncharacterized protein</fullName>
    </submittedName>
</protein>
<gene>
    <name evidence="1" type="ORF">LCGC14_0946080</name>
</gene>
<proteinExistence type="predicted"/>
<accession>A0A0F9P4R7</accession>
<sequence>MLNFECVDKREDGFVELCFTDSEGDEAVKVIVSKKTAWDIAKKITDNFCYATTKKRKEVRW</sequence>